<evidence type="ECO:0000313" key="2">
    <source>
        <dbReference type="EMBL" id="GAX16101.1"/>
    </source>
</evidence>
<dbReference type="Proteomes" id="UP000198406">
    <property type="component" value="Unassembled WGS sequence"/>
</dbReference>
<dbReference type="OrthoDB" id="120976at2759"/>
<dbReference type="EMBL" id="BDSP01000101">
    <property type="protein sequence ID" value="GAX16101.1"/>
    <property type="molecule type" value="Genomic_DNA"/>
</dbReference>
<organism evidence="2 3">
    <name type="scientific">Fistulifera solaris</name>
    <name type="common">Oleaginous diatom</name>
    <dbReference type="NCBI Taxonomy" id="1519565"/>
    <lineage>
        <taxon>Eukaryota</taxon>
        <taxon>Sar</taxon>
        <taxon>Stramenopiles</taxon>
        <taxon>Ochrophyta</taxon>
        <taxon>Bacillariophyta</taxon>
        <taxon>Bacillariophyceae</taxon>
        <taxon>Bacillariophycidae</taxon>
        <taxon>Naviculales</taxon>
        <taxon>Naviculaceae</taxon>
        <taxon>Fistulifera</taxon>
    </lineage>
</organism>
<name>A0A1Z5JQP9_FISSO</name>
<feature type="region of interest" description="Disordered" evidence="1">
    <location>
        <begin position="514"/>
        <end position="544"/>
    </location>
</feature>
<proteinExistence type="predicted"/>
<keyword evidence="3" id="KW-1185">Reference proteome</keyword>
<reference evidence="2 3" key="1">
    <citation type="journal article" date="2015" name="Plant Cell">
        <title>Oil accumulation by the oleaginous diatom Fistulifera solaris as revealed by the genome and transcriptome.</title>
        <authorList>
            <person name="Tanaka T."/>
            <person name="Maeda Y."/>
            <person name="Veluchamy A."/>
            <person name="Tanaka M."/>
            <person name="Abida H."/>
            <person name="Marechal E."/>
            <person name="Bowler C."/>
            <person name="Muto M."/>
            <person name="Sunaga Y."/>
            <person name="Tanaka M."/>
            <person name="Yoshino T."/>
            <person name="Taniguchi T."/>
            <person name="Fukuda Y."/>
            <person name="Nemoto M."/>
            <person name="Matsumoto M."/>
            <person name="Wong P.S."/>
            <person name="Aburatani S."/>
            <person name="Fujibuchi W."/>
        </authorList>
    </citation>
    <scope>NUCLEOTIDE SEQUENCE [LARGE SCALE GENOMIC DNA]</scope>
    <source>
        <strain evidence="2 3">JPCC DA0580</strain>
    </source>
</reference>
<gene>
    <name evidence="2" type="ORF">FisN_20Hu222</name>
</gene>
<accession>A0A1Z5JQP9</accession>
<protein>
    <submittedName>
        <fullName evidence="2">Uncharacterized protein</fullName>
    </submittedName>
</protein>
<dbReference type="AlphaFoldDB" id="A0A1Z5JQP9"/>
<feature type="compositionally biased region" description="Basic and acidic residues" evidence="1">
    <location>
        <begin position="518"/>
        <end position="530"/>
    </location>
</feature>
<evidence type="ECO:0000256" key="1">
    <source>
        <dbReference type="SAM" id="MobiDB-lite"/>
    </source>
</evidence>
<sequence>MEETDESDDVLKGIPEEELTARQREFFKYDNVKDFTHYELRRDPSRLDEFDREKCRNIAIWRKNDTVIFECSKDDLSPSWRHYRRCVFFYMKDTNYQWRGAIFGETADAVAETATVFWSMKQNSDAEALLCILCMILYHSNCNFDFTALRPEQLAQILDSNPTRTFELHTGQWTREHSAILASRPYPLKLKLGELLEFMDIGTEFVNVLAKRQSSFGSLHIDYMDPNLDTTCLKPSDLSRLLKLDVFENLDVRYPHGECVILTFSAKVKVLHCSIYAEDVAPDDFKSLNIVTSDLSVKFFIGRDDDWVELLTSFFDRVAELGHFERLSIGAEYSLRNCLCPGNVNPVAQALIRAIDANPKLSYLDLSNFRELDSDSDSDSDSAIHFENIFRSTGQHIEMCTIVVNTSRVDFSWLEQQLSRNRNIEVLDSSRKRVSNGSTIDNLYVLNQFYRESKNLVNESSSERLSLTSSALLNSASNSLQRTALLLADHTDVLCEWIQDLDVDAAGAVLASDPVLGDSERSAPSKRDLEAQDYPLAKKASRDE</sequence>
<comment type="caution">
    <text evidence="2">The sequence shown here is derived from an EMBL/GenBank/DDBJ whole genome shotgun (WGS) entry which is preliminary data.</text>
</comment>
<dbReference type="InParanoid" id="A0A1Z5JQP9"/>
<evidence type="ECO:0000313" key="3">
    <source>
        <dbReference type="Proteomes" id="UP000198406"/>
    </source>
</evidence>